<feature type="compositionally biased region" description="Basic and acidic residues" evidence="1">
    <location>
        <begin position="56"/>
        <end position="79"/>
    </location>
</feature>
<dbReference type="AlphaFoldDB" id="S0F2S6"/>
<gene>
    <name evidence="2" type="ORF">CHC_T00007895001</name>
</gene>
<organism evidence="2 3">
    <name type="scientific">Chondrus crispus</name>
    <name type="common">Carrageen Irish moss</name>
    <name type="synonym">Polymorpha crispa</name>
    <dbReference type="NCBI Taxonomy" id="2769"/>
    <lineage>
        <taxon>Eukaryota</taxon>
        <taxon>Rhodophyta</taxon>
        <taxon>Florideophyceae</taxon>
        <taxon>Rhodymeniophycidae</taxon>
        <taxon>Gigartinales</taxon>
        <taxon>Gigartinaceae</taxon>
        <taxon>Chondrus</taxon>
    </lineage>
</organism>
<keyword evidence="3" id="KW-1185">Reference proteome</keyword>
<evidence type="ECO:0000313" key="3">
    <source>
        <dbReference type="Proteomes" id="UP000012073"/>
    </source>
</evidence>
<evidence type="ECO:0000256" key="1">
    <source>
        <dbReference type="SAM" id="MobiDB-lite"/>
    </source>
</evidence>
<evidence type="ECO:0000313" key="2">
    <source>
        <dbReference type="EMBL" id="CDF77380.1"/>
    </source>
</evidence>
<dbReference type="RefSeq" id="XP_005712254.1">
    <property type="nucleotide sequence ID" value="XM_005712197.1"/>
</dbReference>
<reference evidence="3" key="1">
    <citation type="journal article" date="2013" name="Proc. Natl. Acad. Sci. U.S.A.">
        <title>Genome structure and metabolic features in the red seaweed Chondrus crispus shed light on evolution of the Archaeplastida.</title>
        <authorList>
            <person name="Collen J."/>
            <person name="Porcel B."/>
            <person name="Carre W."/>
            <person name="Ball S.G."/>
            <person name="Chaparro C."/>
            <person name="Tonon T."/>
            <person name="Barbeyron T."/>
            <person name="Michel G."/>
            <person name="Noel B."/>
            <person name="Valentin K."/>
            <person name="Elias M."/>
            <person name="Artiguenave F."/>
            <person name="Arun A."/>
            <person name="Aury J.M."/>
            <person name="Barbosa-Neto J.F."/>
            <person name="Bothwell J.H."/>
            <person name="Bouget F.Y."/>
            <person name="Brillet L."/>
            <person name="Cabello-Hurtado F."/>
            <person name="Capella-Gutierrez S."/>
            <person name="Charrier B."/>
            <person name="Cladiere L."/>
            <person name="Cock J.M."/>
            <person name="Coelho S.M."/>
            <person name="Colleoni C."/>
            <person name="Czjzek M."/>
            <person name="Da Silva C."/>
            <person name="Delage L."/>
            <person name="Denoeud F."/>
            <person name="Deschamps P."/>
            <person name="Dittami S.M."/>
            <person name="Gabaldon T."/>
            <person name="Gachon C.M."/>
            <person name="Groisillier A."/>
            <person name="Herve C."/>
            <person name="Jabbari K."/>
            <person name="Katinka M."/>
            <person name="Kloareg B."/>
            <person name="Kowalczyk N."/>
            <person name="Labadie K."/>
            <person name="Leblanc C."/>
            <person name="Lopez P.J."/>
            <person name="McLachlan D.H."/>
            <person name="Meslet-Cladiere L."/>
            <person name="Moustafa A."/>
            <person name="Nehr Z."/>
            <person name="Nyvall Collen P."/>
            <person name="Panaud O."/>
            <person name="Partensky F."/>
            <person name="Poulain J."/>
            <person name="Rensing S.A."/>
            <person name="Rousvoal S."/>
            <person name="Samson G."/>
            <person name="Symeonidi A."/>
            <person name="Weissenbach J."/>
            <person name="Zambounis A."/>
            <person name="Wincker P."/>
            <person name="Boyen C."/>
        </authorList>
    </citation>
    <scope>NUCLEOTIDE SEQUENCE [LARGE SCALE GENOMIC DNA]</scope>
    <source>
        <strain evidence="3">cv. Stackhouse</strain>
    </source>
</reference>
<protein>
    <submittedName>
        <fullName evidence="2">Uncharacterized protein</fullName>
    </submittedName>
</protein>
<dbReference type="Proteomes" id="UP000012073">
    <property type="component" value="Unassembled WGS sequence"/>
</dbReference>
<name>S0F2S6_CHOCR</name>
<dbReference type="Gramene" id="CDF77380">
    <property type="protein sequence ID" value="CDF77380"/>
    <property type="gene ID" value="CHC_T00007895001"/>
</dbReference>
<dbReference type="EMBL" id="HG001523">
    <property type="protein sequence ID" value="CDF77380.1"/>
    <property type="molecule type" value="Genomic_DNA"/>
</dbReference>
<dbReference type="KEGG" id="ccp:CHC_T00007895001"/>
<feature type="region of interest" description="Disordered" evidence="1">
    <location>
        <begin position="54"/>
        <end position="80"/>
    </location>
</feature>
<dbReference type="GeneID" id="17319971"/>
<proteinExistence type="predicted"/>
<accession>S0F2S6</accession>
<sequence>MRPVQFADVSESSGVPLSRHLSLIGYLFTVFVKDENTNQILRGGPNICTADANEGEPVHGRTGTDKHCTPLDPRLEGRNPLKAPVPNVYHIQEFNVENDTANKKILTLRNV</sequence>